<protein>
    <submittedName>
        <fullName evidence="2">Uncharacterized protein</fullName>
    </submittedName>
</protein>
<sequence length="73" mass="7740">MYVSGLLRLAQSWPLLTDGHLDSKLVNGASKPKGSQPSPLPAMQELPRICVPPTPGKHPPTGLRKGEGERSSA</sequence>
<reference evidence="2 3" key="1">
    <citation type="submission" date="2024-05" db="EMBL/GenBank/DDBJ databases">
        <title>A high-quality chromosomal-level genome assembly of Topmouth culter (Culter alburnus).</title>
        <authorList>
            <person name="Zhao H."/>
        </authorList>
    </citation>
    <scope>NUCLEOTIDE SEQUENCE [LARGE SCALE GENOMIC DNA]</scope>
    <source>
        <strain evidence="2">CATC2023</strain>
        <tissue evidence="2">Muscle</tissue>
    </source>
</reference>
<dbReference type="AlphaFoldDB" id="A0AAW1ZTI0"/>
<dbReference type="EMBL" id="JAWDJR010000013">
    <property type="protein sequence ID" value="KAK9964626.1"/>
    <property type="molecule type" value="Genomic_DNA"/>
</dbReference>
<proteinExistence type="predicted"/>
<name>A0AAW1ZTI0_CULAL</name>
<feature type="region of interest" description="Disordered" evidence="1">
    <location>
        <begin position="26"/>
        <end position="73"/>
    </location>
</feature>
<keyword evidence="3" id="KW-1185">Reference proteome</keyword>
<gene>
    <name evidence="2" type="ORF">ABG768_005788</name>
</gene>
<feature type="compositionally biased region" description="Basic and acidic residues" evidence="1">
    <location>
        <begin position="64"/>
        <end position="73"/>
    </location>
</feature>
<evidence type="ECO:0000313" key="2">
    <source>
        <dbReference type="EMBL" id="KAK9964626.1"/>
    </source>
</evidence>
<comment type="caution">
    <text evidence="2">The sequence shown here is derived from an EMBL/GenBank/DDBJ whole genome shotgun (WGS) entry which is preliminary data.</text>
</comment>
<evidence type="ECO:0000256" key="1">
    <source>
        <dbReference type="SAM" id="MobiDB-lite"/>
    </source>
</evidence>
<accession>A0AAW1ZTI0</accession>
<organism evidence="2 3">
    <name type="scientific">Culter alburnus</name>
    <name type="common">Topmouth culter</name>
    <dbReference type="NCBI Taxonomy" id="194366"/>
    <lineage>
        <taxon>Eukaryota</taxon>
        <taxon>Metazoa</taxon>
        <taxon>Chordata</taxon>
        <taxon>Craniata</taxon>
        <taxon>Vertebrata</taxon>
        <taxon>Euteleostomi</taxon>
        <taxon>Actinopterygii</taxon>
        <taxon>Neopterygii</taxon>
        <taxon>Teleostei</taxon>
        <taxon>Ostariophysi</taxon>
        <taxon>Cypriniformes</taxon>
        <taxon>Xenocyprididae</taxon>
        <taxon>Xenocypridinae</taxon>
        <taxon>Culter</taxon>
    </lineage>
</organism>
<dbReference type="Proteomes" id="UP001479290">
    <property type="component" value="Unassembled WGS sequence"/>
</dbReference>
<evidence type="ECO:0000313" key="3">
    <source>
        <dbReference type="Proteomes" id="UP001479290"/>
    </source>
</evidence>